<evidence type="ECO:0000256" key="1">
    <source>
        <dbReference type="ARBA" id="ARBA00001231"/>
    </source>
</evidence>
<organism evidence="7 8">
    <name type="scientific">Polyplax serrata</name>
    <name type="common">Common mouse louse</name>
    <dbReference type="NCBI Taxonomy" id="468196"/>
    <lineage>
        <taxon>Eukaryota</taxon>
        <taxon>Metazoa</taxon>
        <taxon>Ecdysozoa</taxon>
        <taxon>Arthropoda</taxon>
        <taxon>Hexapoda</taxon>
        <taxon>Insecta</taxon>
        <taxon>Pterygota</taxon>
        <taxon>Neoptera</taxon>
        <taxon>Paraneoptera</taxon>
        <taxon>Psocodea</taxon>
        <taxon>Troctomorpha</taxon>
        <taxon>Phthiraptera</taxon>
        <taxon>Anoplura</taxon>
        <taxon>Polyplacidae</taxon>
        <taxon>Polyplax</taxon>
    </lineage>
</organism>
<evidence type="ECO:0000256" key="4">
    <source>
        <dbReference type="ARBA" id="ARBA00022801"/>
    </source>
</evidence>
<dbReference type="InterPro" id="IPR038901">
    <property type="entry name" value="HEXDC-like"/>
</dbReference>
<evidence type="ECO:0000256" key="2">
    <source>
        <dbReference type="ARBA" id="ARBA00006285"/>
    </source>
</evidence>
<keyword evidence="5" id="KW-0472">Membrane</keyword>
<keyword evidence="5" id="KW-0812">Transmembrane</keyword>
<accession>A0AAN8S1R5</accession>
<dbReference type="Pfam" id="PF00728">
    <property type="entry name" value="Glyco_hydro_20"/>
    <property type="match status" value="1"/>
</dbReference>
<comment type="catalytic activity">
    <reaction evidence="1">
        <text>Hydrolysis of terminal non-reducing N-acetyl-D-hexosamine residues in N-acetyl-beta-D-hexosaminides.</text>
        <dbReference type="EC" id="3.2.1.52"/>
    </reaction>
</comment>
<evidence type="ECO:0000313" key="7">
    <source>
        <dbReference type="EMBL" id="KAK6639258.1"/>
    </source>
</evidence>
<dbReference type="InterPro" id="IPR017853">
    <property type="entry name" value="GH"/>
</dbReference>
<gene>
    <name evidence="7" type="ORF">RUM43_007529</name>
</gene>
<name>A0AAN8S1R5_POLSC</name>
<evidence type="ECO:0000256" key="5">
    <source>
        <dbReference type="SAM" id="Phobius"/>
    </source>
</evidence>
<dbReference type="InterPro" id="IPR015883">
    <property type="entry name" value="Glyco_hydro_20_cat"/>
</dbReference>
<dbReference type="PANTHER" id="PTHR21040:SF8">
    <property type="entry name" value="BCDNA.GH04120"/>
    <property type="match status" value="1"/>
</dbReference>
<dbReference type="EC" id="3.2.1.52" evidence="3"/>
<keyword evidence="4" id="KW-0378">Hydrolase</keyword>
<comment type="similarity">
    <text evidence="2">Belongs to the glycosyl hydrolase 20 family.</text>
</comment>
<dbReference type="GO" id="GO:0005975">
    <property type="term" value="P:carbohydrate metabolic process"/>
    <property type="evidence" value="ECO:0007669"/>
    <property type="project" value="InterPro"/>
</dbReference>
<dbReference type="Proteomes" id="UP001372834">
    <property type="component" value="Unassembled WGS sequence"/>
</dbReference>
<dbReference type="PANTHER" id="PTHR21040">
    <property type="entry name" value="BCDNA.GH04120"/>
    <property type="match status" value="1"/>
</dbReference>
<dbReference type="Gene3D" id="3.20.20.80">
    <property type="entry name" value="Glycosidases"/>
    <property type="match status" value="1"/>
</dbReference>
<reference evidence="7 8" key="1">
    <citation type="submission" date="2023-10" db="EMBL/GenBank/DDBJ databases">
        <title>Genomes of two closely related lineages of the louse Polyplax serrata with different host specificities.</title>
        <authorList>
            <person name="Martinu J."/>
            <person name="Tarabai H."/>
            <person name="Stefka J."/>
            <person name="Hypsa V."/>
        </authorList>
    </citation>
    <scope>NUCLEOTIDE SEQUENCE [LARGE SCALE GENOMIC DNA]</scope>
    <source>
        <strain evidence="7">HR10_N</strain>
    </source>
</reference>
<comment type="caution">
    <text evidence="7">The sequence shown here is derived from an EMBL/GenBank/DDBJ whole genome shotgun (WGS) entry which is preliminary data.</text>
</comment>
<evidence type="ECO:0000313" key="8">
    <source>
        <dbReference type="Proteomes" id="UP001372834"/>
    </source>
</evidence>
<dbReference type="CDD" id="cd06565">
    <property type="entry name" value="GH20_GcnA-like"/>
    <property type="match status" value="1"/>
</dbReference>
<sequence length="576" mass="67958">MIFKYSSKFLHLLVTIVVLIFAFITVRMMIDVFHKFKDNFQSGPNEFYSLEFENEFSNERYRQESFNGEKLVHLDLKGAPPKISYLLKFLTLVKDLGATGILIEYEDMFPYQGELEEISAHNAYTLENIAQFLRTAESYNMTVIPLVQMYGHMEFVMKSEKFQDLREIPDIPEVICPSHELTHTLLQEMIDQVMAVHTNAKYFHMGCDEVYSLGKCARCQSKIKQLKWQKKNLYFHHVRQVADYIVKKYPSVRPIIWADEVIKKNENFIIQHGIPEVLDIMLWNYKTPKYTFPSNADMKSYIKLFKSVWIASAFKGAKNVNQMVPDPLYHLKNNEGWMHVVMQWMDHINFKGIVLTGWQRFNHFTVLCELLPVGIPSLAISLQFLKNLNDMNYDTVRHVLECNDYVPVNQAETKNTDFMNRLKCDFPGFDVYSSVLLFSKTLLEMEYELDFFKAVHFSFFNTAYNYTHPKEVKGHYIKLMYYNYELKNKEMKLRSSLTQVYDEHTVAEWILTNVFPHQVRLGAVTKIIKSMVGKKSWPRRPLNQSEEYWRTFFSNVCGPNEYVGCNFIYFKAYDGR</sequence>
<protein>
    <recommendedName>
        <fullName evidence="3">beta-N-acetylhexosaminidase</fullName>
        <ecNumber evidence="3">3.2.1.52</ecNumber>
    </recommendedName>
</protein>
<proteinExistence type="inferred from homology"/>
<dbReference type="GO" id="GO:0004563">
    <property type="term" value="F:beta-N-acetylhexosaminidase activity"/>
    <property type="evidence" value="ECO:0007669"/>
    <property type="project" value="UniProtKB-EC"/>
</dbReference>
<evidence type="ECO:0000256" key="3">
    <source>
        <dbReference type="ARBA" id="ARBA00012663"/>
    </source>
</evidence>
<feature type="transmembrane region" description="Helical" evidence="5">
    <location>
        <begin position="12"/>
        <end position="30"/>
    </location>
</feature>
<evidence type="ECO:0000259" key="6">
    <source>
        <dbReference type="Pfam" id="PF00728"/>
    </source>
</evidence>
<dbReference type="AlphaFoldDB" id="A0AAN8S1R5"/>
<keyword evidence="5" id="KW-1133">Transmembrane helix</keyword>
<feature type="domain" description="Glycoside hydrolase family 20 catalytic" evidence="6">
    <location>
        <begin position="119"/>
        <end position="286"/>
    </location>
</feature>
<dbReference type="EMBL" id="JAWJWE010000003">
    <property type="protein sequence ID" value="KAK6639258.1"/>
    <property type="molecule type" value="Genomic_DNA"/>
</dbReference>
<dbReference type="SUPFAM" id="SSF51445">
    <property type="entry name" value="(Trans)glycosidases"/>
    <property type="match status" value="1"/>
</dbReference>